<name>A0A645CXI2_9ZZZZ</name>
<sequence>MAIAATALDRRISVIPRSSKVATTLPPERLICPNPSINAAKAFEGSCFHIAENCSAVKFATLAKSPSPSEPVATMTSNCFTNLEMALPPASASMPREEIVVAMANICGSVNPTKSPAAANLEDISTISDSVVAALFPSSTMVEPNRS</sequence>
<reference evidence="1" key="1">
    <citation type="submission" date="2019-08" db="EMBL/GenBank/DDBJ databases">
        <authorList>
            <person name="Kucharzyk K."/>
            <person name="Murdoch R.W."/>
            <person name="Higgins S."/>
            <person name="Loffler F."/>
        </authorList>
    </citation>
    <scope>NUCLEOTIDE SEQUENCE</scope>
</reference>
<proteinExistence type="predicted"/>
<dbReference type="AlphaFoldDB" id="A0A645CXI2"/>
<evidence type="ECO:0000313" key="1">
    <source>
        <dbReference type="EMBL" id="MPM81548.1"/>
    </source>
</evidence>
<comment type="caution">
    <text evidence="1">The sequence shown here is derived from an EMBL/GenBank/DDBJ whole genome shotgun (WGS) entry which is preliminary data.</text>
</comment>
<gene>
    <name evidence="1" type="ORF">SDC9_128602</name>
</gene>
<dbReference type="EMBL" id="VSSQ01030864">
    <property type="protein sequence ID" value="MPM81548.1"/>
    <property type="molecule type" value="Genomic_DNA"/>
</dbReference>
<protein>
    <submittedName>
        <fullName evidence="1">Uncharacterized protein</fullName>
    </submittedName>
</protein>
<organism evidence="1">
    <name type="scientific">bioreactor metagenome</name>
    <dbReference type="NCBI Taxonomy" id="1076179"/>
    <lineage>
        <taxon>unclassified sequences</taxon>
        <taxon>metagenomes</taxon>
        <taxon>ecological metagenomes</taxon>
    </lineage>
</organism>
<accession>A0A645CXI2</accession>